<dbReference type="PANTHER" id="PTHR30514">
    <property type="entry name" value="GLUCOKINASE"/>
    <property type="match status" value="1"/>
</dbReference>
<evidence type="ECO:0000256" key="1">
    <source>
        <dbReference type="ARBA" id="ARBA00023015"/>
    </source>
</evidence>
<dbReference type="EMBL" id="NGJZ01000001">
    <property type="protein sequence ID" value="RSU08741.1"/>
    <property type="molecule type" value="Genomic_DNA"/>
</dbReference>
<dbReference type="GO" id="GO:1901135">
    <property type="term" value="P:carbohydrate derivative metabolic process"/>
    <property type="evidence" value="ECO:0007669"/>
    <property type="project" value="InterPro"/>
</dbReference>
<reference evidence="5 6" key="1">
    <citation type="submission" date="2017-05" db="EMBL/GenBank/DDBJ databases">
        <title>Vagococcus spp. assemblies.</title>
        <authorList>
            <person name="Gulvik C.A."/>
        </authorList>
    </citation>
    <scope>NUCLEOTIDE SEQUENCE [LARGE SCALE GENOMIC DNA]</scope>
    <source>
        <strain evidence="5 6">DSM 24756</strain>
    </source>
</reference>
<dbReference type="Gene3D" id="1.10.10.10">
    <property type="entry name" value="Winged helix-like DNA-binding domain superfamily/Winged helix DNA-binding domain"/>
    <property type="match status" value="1"/>
</dbReference>
<evidence type="ECO:0000256" key="2">
    <source>
        <dbReference type="ARBA" id="ARBA00023125"/>
    </source>
</evidence>
<dbReference type="OrthoDB" id="1648815at2"/>
<dbReference type="InterPro" id="IPR000281">
    <property type="entry name" value="HTH_RpiR"/>
</dbReference>
<dbReference type="CDD" id="cd05013">
    <property type="entry name" value="SIS_RpiR"/>
    <property type="match status" value="1"/>
</dbReference>
<gene>
    <name evidence="5" type="ORF">CBF30_05825</name>
</gene>
<dbReference type="GO" id="GO:0097367">
    <property type="term" value="F:carbohydrate derivative binding"/>
    <property type="evidence" value="ECO:0007669"/>
    <property type="project" value="InterPro"/>
</dbReference>
<comment type="caution">
    <text evidence="5">The sequence shown here is derived from an EMBL/GenBank/DDBJ whole genome shotgun (WGS) entry which is preliminary data.</text>
</comment>
<dbReference type="SUPFAM" id="SSF53697">
    <property type="entry name" value="SIS domain"/>
    <property type="match status" value="1"/>
</dbReference>
<dbReference type="InterPro" id="IPR046348">
    <property type="entry name" value="SIS_dom_sf"/>
</dbReference>
<evidence type="ECO:0000313" key="5">
    <source>
        <dbReference type="EMBL" id="RSU08741.1"/>
    </source>
</evidence>
<dbReference type="SUPFAM" id="SSF46689">
    <property type="entry name" value="Homeodomain-like"/>
    <property type="match status" value="1"/>
</dbReference>
<name>A0A430AKV2_9ENTE</name>
<dbReference type="GO" id="GO:0003700">
    <property type="term" value="F:DNA-binding transcription factor activity"/>
    <property type="evidence" value="ECO:0007669"/>
    <property type="project" value="InterPro"/>
</dbReference>
<keyword evidence="3" id="KW-0804">Transcription</keyword>
<dbReference type="Gene3D" id="3.40.50.10490">
    <property type="entry name" value="Glucose-6-phosphate isomerase like protein, domain 1"/>
    <property type="match status" value="1"/>
</dbReference>
<keyword evidence="2" id="KW-0238">DNA-binding</keyword>
<evidence type="ECO:0000256" key="3">
    <source>
        <dbReference type="ARBA" id="ARBA00023163"/>
    </source>
</evidence>
<dbReference type="PROSITE" id="PS51071">
    <property type="entry name" value="HTH_RPIR"/>
    <property type="match status" value="1"/>
</dbReference>
<dbReference type="AlphaFoldDB" id="A0A430AKV2"/>
<dbReference type="GO" id="GO:0003677">
    <property type="term" value="F:DNA binding"/>
    <property type="evidence" value="ECO:0007669"/>
    <property type="project" value="UniProtKB-KW"/>
</dbReference>
<protein>
    <submittedName>
        <fullName evidence="5">Transcriptional regulator</fullName>
    </submittedName>
</protein>
<feature type="domain" description="HTH rpiR-type" evidence="4">
    <location>
        <begin position="34"/>
        <end position="110"/>
    </location>
</feature>
<dbReference type="InterPro" id="IPR009057">
    <property type="entry name" value="Homeodomain-like_sf"/>
</dbReference>
<dbReference type="InterPro" id="IPR036388">
    <property type="entry name" value="WH-like_DNA-bd_sf"/>
</dbReference>
<organism evidence="5 6">
    <name type="scientific">Vagococcus entomophilus</name>
    <dbReference type="NCBI Taxonomy" id="1160095"/>
    <lineage>
        <taxon>Bacteria</taxon>
        <taxon>Bacillati</taxon>
        <taxon>Bacillota</taxon>
        <taxon>Bacilli</taxon>
        <taxon>Lactobacillales</taxon>
        <taxon>Enterococcaceae</taxon>
        <taxon>Vagococcus</taxon>
    </lineage>
</organism>
<keyword evidence="1" id="KW-0805">Transcription regulation</keyword>
<proteinExistence type="predicted"/>
<dbReference type="InterPro" id="IPR035472">
    <property type="entry name" value="RpiR-like_SIS"/>
</dbReference>
<evidence type="ECO:0000259" key="4">
    <source>
        <dbReference type="PROSITE" id="PS51071"/>
    </source>
</evidence>
<dbReference type="Pfam" id="PF01418">
    <property type="entry name" value="HTH_6"/>
    <property type="match status" value="1"/>
</dbReference>
<dbReference type="Pfam" id="PF01380">
    <property type="entry name" value="SIS"/>
    <property type="match status" value="1"/>
</dbReference>
<dbReference type="InterPro" id="IPR047640">
    <property type="entry name" value="RpiR-like"/>
</dbReference>
<dbReference type="Proteomes" id="UP000288669">
    <property type="component" value="Unassembled WGS sequence"/>
</dbReference>
<sequence>MYKKVILLFCTFFLPIRKTSLGNSPYDLKSSPKCLVADQVKLNFDLLTDNEKEMSFYIKEHKHEVINMSAVEFAEQTLSSKSSVSRLAQKLGFRGFAEMKYAIAQEMKQVATEPTDLISGLKDVINETFLYSEQVNFYPLLDKIKNARGLFIYATGFTQNNYSKEFANSLFLSGRTNFLISGETNFEIISQTLNSEDMVIITSLSGNTPAIKNTIKYLNMSKVPICSVTAFGKSFLSTHSKFQLYYEVSDVPAQGGSHRISMIGLNIILSIFAYKYREFILFDE</sequence>
<dbReference type="InterPro" id="IPR001347">
    <property type="entry name" value="SIS_dom"/>
</dbReference>
<evidence type="ECO:0000313" key="6">
    <source>
        <dbReference type="Proteomes" id="UP000288669"/>
    </source>
</evidence>
<accession>A0A430AKV2</accession>
<dbReference type="PANTHER" id="PTHR30514:SF1">
    <property type="entry name" value="HTH-TYPE TRANSCRIPTIONAL REGULATOR HEXR-RELATED"/>
    <property type="match status" value="1"/>
</dbReference>
<keyword evidence="6" id="KW-1185">Reference proteome</keyword>